<feature type="non-terminal residue" evidence="4">
    <location>
        <position position="144"/>
    </location>
</feature>
<keyword evidence="2" id="KW-0539">Nucleus</keyword>
<dbReference type="GO" id="GO:0043565">
    <property type="term" value="F:sequence-specific DNA binding"/>
    <property type="evidence" value="ECO:0007669"/>
    <property type="project" value="TreeGrafter"/>
</dbReference>
<gene>
    <name evidence="4" type="primary">LOC104966842</name>
</gene>
<name>A0A6I9Q0R3_9TELE</name>
<dbReference type="OrthoDB" id="342531at2759"/>
<dbReference type="GO" id="GO:0003723">
    <property type="term" value="F:RNA binding"/>
    <property type="evidence" value="ECO:0007669"/>
    <property type="project" value="TreeGrafter"/>
</dbReference>
<accession>A0A6I9Q0R3</accession>
<evidence type="ECO:0000256" key="2">
    <source>
        <dbReference type="ARBA" id="ARBA00023242"/>
    </source>
</evidence>
<proteinExistence type="predicted"/>
<evidence type="ECO:0000313" key="4">
    <source>
        <dbReference type="RefSeq" id="XP_010794452.1"/>
    </source>
</evidence>
<dbReference type="PANTHER" id="PTHR13213:SF2">
    <property type="entry name" value="MYB-BINDING PROTEIN 1A"/>
    <property type="match status" value="1"/>
</dbReference>
<evidence type="ECO:0000256" key="1">
    <source>
        <dbReference type="ARBA" id="ARBA00004123"/>
    </source>
</evidence>
<dbReference type="GO" id="GO:0003714">
    <property type="term" value="F:transcription corepressor activity"/>
    <property type="evidence" value="ECO:0007669"/>
    <property type="project" value="TreeGrafter"/>
</dbReference>
<dbReference type="AlphaFoldDB" id="A0A6I9Q0R3"/>
<dbReference type="RefSeq" id="XP_010794452.1">
    <property type="nucleotide sequence ID" value="XM_010796150.1"/>
</dbReference>
<dbReference type="KEGG" id="ncc:104966842"/>
<comment type="subcellular location">
    <subcellularLocation>
        <location evidence="1">Nucleus</location>
    </subcellularLocation>
</comment>
<dbReference type="GO" id="GO:0005730">
    <property type="term" value="C:nucleolus"/>
    <property type="evidence" value="ECO:0007669"/>
    <property type="project" value="InterPro"/>
</dbReference>
<protein>
    <submittedName>
        <fullName evidence="4">Myb-binding protein 1A-like protein</fullName>
    </submittedName>
</protein>
<sequence>MSVEMVELSVKTAEPVRPAGVLQQNRVFLDFFWDIAKPEQEVRLKAVEDLIQYLKKSDQADELDYTFKRLVDGLAHTREAARPGFSLALGQVLSAFEDVPLQTVLDRIKEKHNLQTVKKKLFRNAMFGNLFGVLAIHQSSRLPK</sequence>
<organism evidence="3 4">
    <name type="scientific">Notothenia coriiceps</name>
    <name type="common">black rockcod</name>
    <dbReference type="NCBI Taxonomy" id="8208"/>
    <lineage>
        <taxon>Eukaryota</taxon>
        <taxon>Metazoa</taxon>
        <taxon>Chordata</taxon>
        <taxon>Craniata</taxon>
        <taxon>Vertebrata</taxon>
        <taxon>Euteleostomi</taxon>
        <taxon>Actinopterygii</taxon>
        <taxon>Neopterygii</taxon>
        <taxon>Teleostei</taxon>
        <taxon>Neoteleostei</taxon>
        <taxon>Acanthomorphata</taxon>
        <taxon>Eupercaria</taxon>
        <taxon>Perciformes</taxon>
        <taxon>Notothenioidei</taxon>
        <taxon>Nototheniidae</taxon>
        <taxon>Notothenia</taxon>
    </lineage>
</organism>
<dbReference type="Proteomes" id="UP000504611">
    <property type="component" value="Unplaced"/>
</dbReference>
<dbReference type="InterPro" id="IPR007015">
    <property type="entry name" value="DNA_pol_V/MYBBP1A"/>
</dbReference>
<dbReference type="GeneID" id="104966842"/>
<dbReference type="PANTHER" id="PTHR13213">
    <property type="entry name" value="MYB-BINDING PROTEIN 1A FAMILY MEMBER"/>
    <property type="match status" value="1"/>
</dbReference>
<reference evidence="4" key="1">
    <citation type="submission" date="2025-08" db="UniProtKB">
        <authorList>
            <consortium name="RefSeq"/>
        </authorList>
    </citation>
    <scope>IDENTIFICATION</scope>
    <source>
        <tissue evidence="4">Muscle</tissue>
    </source>
</reference>
<evidence type="ECO:0000313" key="3">
    <source>
        <dbReference type="Proteomes" id="UP000504611"/>
    </source>
</evidence>
<dbReference type="Pfam" id="PF04931">
    <property type="entry name" value="DNA_pol_phi"/>
    <property type="match status" value="1"/>
</dbReference>
<keyword evidence="3" id="KW-1185">Reference proteome</keyword>